<evidence type="ECO:0000313" key="1">
    <source>
        <dbReference type="EMBL" id="BAU52901.1"/>
    </source>
</evidence>
<organism evidence="1 2">
    <name type="scientific">Mucilaginibacter gotjawali</name>
    <dbReference type="NCBI Taxonomy" id="1550579"/>
    <lineage>
        <taxon>Bacteria</taxon>
        <taxon>Pseudomonadati</taxon>
        <taxon>Bacteroidota</taxon>
        <taxon>Sphingobacteriia</taxon>
        <taxon>Sphingobacteriales</taxon>
        <taxon>Sphingobacteriaceae</taxon>
        <taxon>Mucilaginibacter</taxon>
    </lineage>
</organism>
<proteinExistence type="predicted"/>
<dbReference type="AlphaFoldDB" id="A0A125T2E1"/>
<dbReference type="PROSITE" id="PS51257">
    <property type="entry name" value="PROKAR_LIPOPROTEIN"/>
    <property type="match status" value="1"/>
</dbReference>
<dbReference type="OrthoDB" id="788968at2"/>
<accession>A0A125T2E1</accession>
<gene>
    <name evidence="1" type="ORF">MgSA37_01065</name>
</gene>
<evidence type="ECO:0000313" key="2">
    <source>
        <dbReference type="Proteomes" id="UP000218263"/>
    </source>
</evidence>
<reference evidence="1 2" key="1">
    <citation type="submission" date="2015-12" db="EMBL/GenBank/DDBJ databases">
        <title>Genome sequence of Mucilaginibacter gotjawali.</title>
        <authorList>
            <person name="Lee J.S."/>
            <person name="Lee K.C."/>
            <person name="Kim K.K."/>
            <person name="Lee B.W."/>
        </authorList>
    </citation>
    <scope>NUCLEOTIDE SEQUENCE [LARGE SCALE GENOMIC DNA]</scope>
    <source>
        <strain evidence="1 2">SA3-7</strain>
    </source>
</reference>
<protein>
    <submittedName>
        <fullName evidence="1">Uncharacterized protein</fullName>
    </submittedName>
</protein>
<sequence length="303" mass="33622">MKTKILKITALILLGFLSACEPTRFVSVPVEYSARTLFRPDSTSILLINQFDLSQQTRYNKRQLSVIKSGITTSVKYAQAQLVQLSNVKVINLIDTMGFVINKDSVNYLALKYHADFVLALQAFSAGIDLGAIDNSTLSYNSNVEVHYKLFANGGVIYKALDGSINQALTDLPNMGFFGNLIMTPGIGGNRKSIVSLAEQATKMALQDYLPYTITHNRPLYNDDWLQPAIQQIYAGNFEKADTLLKPFLKDANVKTVSKAAYMLAIVYESEGDVNLAIDLAQQSYDKFNNVYAEAILNDLKTE</sequence>
<name>A0A125T2E1_9SPHI</name>
<dbReference type="EMBL" id="AP017313">
    <property type="protein sequence ID" value="BAU52901.1"/>
    <property type="molecule type" value="Genomic_DNA"/>
</dbReference>
<dbReference type="Proteomes" id="UP000218263">
    <property type="component" value="Chromosome"/>
</dbReference>
<keyword evidence="2" id="KW-1185">Reference proteome</keyword>
<dbReference type="KEGG" id="mgot:MgSA37_01065"/>
<dbReference type="RefSeq" id="WP_096350165.1">
    <property type="nucleotide sequence ID" value="NZ_AP017313.1"/>
</dbReference>